<dbReference type="Pfam" id="PF03006">
    <property type="entry name" value="HlyIII"/>
    <property type="match status" value="1"/>
</dbReference>
<dbReference type="GO" id="GO:0005886">
    <property type="term" value="C:plasma membrane"/>
    <property type="evidence" value="ECO:0007669"/>
    <property type="project" value="UniProtKB-SubCell"/>
</dbReference>
<dbReference type="OrthoDB" id="9813689at2"/>
<dbReference type="GO" id="GO:0140911">
    <property type="term" value="F:pore-forming activity"/>
    <property type="evidence" value="ECO:0007669"/>
    <property type="project" value="InterPro"/>
</dbReference>
<feature type="transmembrane region" description="Helical" evidence="8">
    <location>
        <begin position="153"/>
        <end position="172"/>
    </location>
</feature>
<comment type="similarity">
    <text evidence="2">Belongs to the UPF0073 (Hly-III) family.</text>
</comment>
<gene>
    <name evidence="9" type="ORF">SVA_0231</name>
</gene>
<keyword evidence="7" id="KW-0479">Metal-binding</keyword>
<evidence type="ECO:0000313" key="10">
    <source>
        <dbReference type="Proteomes" id="UP000218899"/>
    </source>
</evidence>
<accession>A0A1B4V0J9</accession>
<evidence type="ECO:0000256" key="7">
    <source>
        <dbReference type="PIRSR" id="PIRSR604254-1"/>
    </source>
</evidence>
<evidence type="ECO:0000256" key="4">
    <source>
        <dbReference type="ARBA" id="ARBA00022692"/>
    </source>
</evidence>
<keyword evidence="6 8" id="KW-0472">Membrane</keyword>
<feature type="transmembrane region" description="Helical" evidence="8">
    <location>
        <begin position="76"/>
        <end position="94"/>
    </location>
</feature>
<sequence length="205" mass="22028">MYAGERFNAVSHLLGAALALAGLVCLLVVASQQGDAWKVVSFAVYGATLLLLYVSSTLYHSLRGRAKDILRKLDHGAIYLLIAGTYTPFALVTLRGGWGWSLFGVVWALAIIGIVQELAWGRGRRILSIAIYLLMGWLALIALAPLARALGAAGLSWVVSGGIFYTVGIVFYALSERWRPAHGIWHLFVLGGSGTHFVAVLGYVA</sequence>
<dbReference type="InterPro" id="IPR004254">
    <property type="entry name" value="AdipoR/HlyIII-related"/>
</dbReference>
<dbReference type="NCBIfam" id="TIGR01065">
    <property type="entry name" value="hlyIII"/>
    <property type="match status" value="1"/>
</dbReference>
<feature type="transmembrane region" description="Helical" evidence="8">
    <location>
        <begin position="126"/>
        <end position="147"/>
    </location>
</feature>
<dbReference type="Proteomes" id="UP000218899">
    <property type="component" value="Chromosome"/>
</dbReference>
<reference evidence="9 10" key="1">
    <citation type="submission" date="2015-08" db="EMBL/GenBank/DDBJ databases">
        <title>Complete genome sequence of Sulfurifustis variabilis.</title>
        <authorList>
            <person name="Miura A."/>
            <person name="Kojima H."/>
            <person name="Fukui M."/>
        </authorList>
    </citation>
    <scope>NUCLEOTIDE SEQUENCE [LARGE SCALE GENOMIC DNA]</scope>
    <source>
        <strain evidence="10">skN76</strain>
    </source>
</reference>
<evidence type="ECO:0000256" key="5">
    <source>
        <dbReference type="ARBA" id="ARBA00022989"/>
    </source>
</evidence>
<dbReference type="KEGG" id="sva:SVA_0231"/>
<dbReference type="AlphaFoldDB" id="A0A1B4V0J9"/>
<evidence type="ECO:0000313" key="9">
    <source>
        <dbReference type="EMBL" id="BAU46813.1"/>
    </source>
</evidence>
<proteinExistence type="inferred from homology"/>
<dbReference type="GO" id="GO:0046872">
    <property type="term" value="F:metal ion binding"/>
    <property type="evidence" value="ECO:0007669"/>
    <property type="project" value="UniProtKB-KW"/>
</dbReference>
<dbReference type="PANTHER" id="PTHR20855:SF3">
    <property type="entry name" value="LD03007P"/>
    <property type="match status" value="1"/>
</dbReference>
<dbReference type="PANTHER" id="PTHR20855">
    <property type="entry name" value="ADIPOR/PROGESTIN RECEPTOR-RELATED"/>
    <property type="match status" value="1"/>
</dbReference>
<feature type="transmembrane region" description="Helical" evidence="8">
    <location>
        <begin position="184"/>
        <end position="204"/>
    </location>
</feature>
<evidence type="ECO:0000256" key="6">
    <source>
        <dbReference type="ARBA" id="ARBA00023136"/>
    </source>
</evidence>
<keyword evidence="4 8" id="KW-0812">Transmembrane</keyword>
<evidence type="ECO:0000256" key="8">
    <source>
        <dbReference type="SAM" id="Phobius"/>
    </source>
</evidence>
<evidence type="ECO:0000256" key="2">
    <source>
        <dbReference type="ARBA" id="ARBA00008488"/>
    </source>
</evidence>
<comment type="subcellular location">
    <subcellularLocation>
        <location evidence="1">Cell membrane</location>
        <topology evidence="1">Multi-pass membrane protein</topology>
    </subcellularLocation>
</comment>
<dbReference type="EMBL" id="AP014936">
    <property type="protein sequence ID" value="BAU46813.1"/>
    <property type="molecule type" value="Genomic_DNA"/>
</dbReference>
<feature type="transmembrane region" description="Helical" evidence="8">
    <location>
        <begin position="12"/>
        <end position="30"/>
    </location>
</feature>
<keyword evidence="7" id="KW-0862">Zinc</keyword>
<evidence type="ECO:0000256" key="1">
    <source>
        <dbReference type="ARBA" id="ARBA00004651"/>
    </source>
</evidence>
<keyword evidence="5 8" id="KW-1133">Transmembrane helix</keyword>
<feature type="binding site" evidence="7">
    <location>
        <position position="60"/>
    </location>
    <ligand>
        <name>Zn(2+)</name>
        <dbReference type="ChEBI" id="CHEBI:29105"/>
    </ligand>
</feature>
<protein>
    <submittedName>
        <fullName evidence="9">Hemolysin III</fullName>
    </submittedName>
</protein>
<organism evidence="9 10">
    <name type="scientific">Sulfurifustis variabilis</name>
    <dbReference type="NCBI Taxonomy" id="1675686"/>
    <lineage>
        <taxon>Bacteria</taxon>
        <taxon>Pseudomonadati</taxon>
        <taxon>Pseudomonadota</taxon>
        <taxon>Gammaproteobacteria</taxon>
        <taxon>Acidiferrobacterales</taxon>
        <taxon>Acidiferrobacteraceae</taxon>
        <taxon>Sulfurifustis</taxon>
    </lineage>
</organism>
<keyword evidence="10" id="KW-1185">Reference proteome</keyword>
<feature type="binding site" evidence="7">
    <location>
        <position position="186"/>
    </location>
    <ligand>
        <name>Zn(2+)</name>
        <dbReference type="ChEBI" id="CHEBI:29105"/>
    </ligand>
</feature>
<feature type="binding site" evidence="7">
    <location>
        <position position="182"/>
    </location>
    <ligand>
        <name>Zn(2+)</name>
        <dbReference type="ChEBI" id="CHEBI:29105"/>
    </ligand>
</feature>
<dbReference type="RefSeq" id="WP_096457591.1">
    <property type="nucleotide sequence ID" value="NZ_AP014936.1"/>
</dbReference>
<evidence type="ECO:0000256" key="3">
    <source>
        <dbReference type="ARBA" id="ARBA00022475"/>
    </source>
</evidence>
<name>A0A1B4V0J9_9GAMM</name>
<keyword evidence="3" id="KW-1003">Cell membrane</keyword>
<feature type="transmembrane region" description="Helical" evidence="8">
    <location>
        <begin position="100"/>
        <end position="119"/>
    </location>
</feature>
<feature type="transmembrane region" description="Helical" evidence="8">
    <location>
        <begin position="36"/>
        <end position="55"/>
    </location>
</feature>
<dbReference type="InterPro" id="IPR005744">
    <property type="entry name" value="Hy-lIII"/>
</dbReference>